<name>A0A0F9KJR3_9ZZZZ</name>
<proteinExistence type="predicted"/>
<comment type="caution">
    <text evidence="3">The sequence shown here is derived from an EMBL/GenBank/DDBJ whole genome shotgun (WGS) entry which is preliminary data.</text>
</comment>
<evidence type="ECO:0000313" key="3">
    <source>
        <dbReference type="EMBL" id="KKM75001.1"/>
    </source>
</evidence>
<evidence type="ECO:0000313" key="4">
    <source>
        <dbReference type="EMBL" id="KKN58138.1"/>
    </source>
</evidence>
<gene>
    <name evidence="4" type="ORF">LCGC14_0554780</name>
    <name evidence="3" type="ORF">LCGC14_1394590</name>
    <name evidence="2" type="ORF">LCGC14_1536860</name>
    <name evidence="1" type="ORF">LCGC14_1722460</name>
</gene>
<evidence type="ECO:0000313" key="2">
    <source>
        <dbReference type="EMBL" id="KKM60932.1"/>
    </source>
</evidence>
<sequence>MRFVIEKCPECGENPSGIVQVIPCMASITRQGDGSFDFAGESDVWWDDQRTDIYEEMGQAEGEGTVSLGCKNSHRWDSKYTDLD</sequence>
<accession>A0A0F9KJR3</accession>
<protein>
    <submittedName>
        <fullName evidence="3">Uncharacterized protein</fullName>
    </submittedName>
</protein>
<dbReference type="EMBL" id="LAZR01009049">
    <property type="protein sequence ID" value="KKM75001.1"/>
    <property type="molecule type" value="Genomic_DNA"/>
</dbReference>
<dbReference type="EMBL" id="LAZR01015520">
    <property type="protein sequence ID" value="KKM09734.1"/>
    <property type="molecule type" value="Genomic_DNA"/>
</dbReference>
<reference evidence="3" key="1">
    <citation type="journal article" date="2015" name="Nature">
        <title>Complex archaea that bridge the gap between prokaryotes and eukaryotes.</title>
        <authorList>
            <person name="Spang A."/>
            <person name="Saw J.H."/>
            <person name="Jorgensen S.L."/>
            <person name="Zaremba-Niedzwiedzka K."/>
            <person name="Martijn J."/>
            <person name="Lind A.E."/>
            <person name="van Eijk R."/>
            <person name="Schleper C."/>
            <person name="Guy L."/>
            <person name="Ettema T.J."/>
        </authorList>
    </citation>
    <scope>NUCLEOTIDE SEQUENCE</scope>
</reference>
<dbReference type="AlphaFoldDB" id="A0A0F9KJR3"/>
<dbReference type="EMBL" id="LAZR01000774">
    <property type="protein sequence ID" value="KKN58138.1"/>
    <property type="molecule type" value="Genomic_DNA"/>
</dbReference>
<dbReference type="EMBL" id="LAZR01011584">
    <property type="protein sequence ID" value="KKM60932.1"/>
    <property type="molecule type" value="Genomic_DNA"/>
</dbReference>
<evidence type="ECO:0000313" key="1">
    <source>
        <dbReference type="EMBL" id="KKM09734.1"/>
    </source>
</evidence>
<organism evidence="3">
    <name type="scientific">marine sediment metagenome</name>
    <dbReference type="NCBI Taxonomy" id="412755"/>
    <lineage>
        <taxon>unclassified sequences</taxon>
        <taxon>metagenomes</taxon>
        <taxon>ecological metagenomes</taxon>
    </lineage>
</organism>